<feature type="compositionally biased region" description="Low complexity" evidence="1">
    <location>
        <begin position="906"/>
        <end position="916"/>
    </location>
</feature>
<feature type="region of interest" description="Disordered" evidence="1">
    <location>
        <begin position="326"/>
        <end position="364"/>
    </location>
</feature>
<feature type="compositionally biased region" description="Pro residues" evidence="1">
    <location>
        <begin position="941"/>
        <end position="955"/>
    </location>
</feature>
<proteinExistence type="predicted"/>
<feature type="region of interest" description="Disordered" evidence="1">
    <location>
        <begin position="376"/>
        <end position="470"/>
    </location>
</feature>
<dbReference type="OrthoDB" id="5358246at2759"/>
<feature type="region of interest" description="Disordered" evidence="1">
    <location>
        <begin position="498"/>
        <end position="571"/>
    </location>
</feature>
<sequence length="1143" mass="123027">MQSIWGRSKSKARKPVGNLKDRIGNPTPIDPIKINGSFIDLKASPQDGRDPGQEIAVPPIPQMPVVHAPAPESAKGLETRDDNSIEQVSAYQTNRPPHPSRSQSETGRYDLGLDNYFRGESRGNDSDAGWEQEAHQPQVRPYSPYTTRLNFSRPNISPVPDDAHSIAASISSVSSVSPSLTVTGQESTNPKSPIYSPARYIPYSPAAASQARGRPGDNRGQRSPTKAVTPGPDREQEEPLERGRSIRRSRRGRKRRSDSGARSESISLAAPSSGPPTGPLPNPRDPSRRRPANIDIQPAKTLQQSETAKFFESDTISIASTQISPLSSPYKVAHSPAVGSPAISPVLEPTTQHSSSRVTNLDLNKEEVSETLEISFSDFSMPSPGMGTHDLLKRPTASAPQSPEAHRLPKHLGPLIDVQREPGYSSNPSSPPSNQNSPKRSLSRKVSTRIKTLAHMDQHPPAGKGRVSKYNISNPIPIMEERQAMNMEIEEMMAQLEKERPRGLPRGDASDKVEEWNYNPSAASSASNISLHPTEVGSELSGGNPGLMSHRSSTRSSNRNGTPESPVTPADDAYAYPFANIRGHTSDLTIRPREYHGTSIGTKSSVEVPMFLDTTGEINGNVPSFTHEPPTPEPHKTTFPRLGVLPDLPSPRKYRNDPDENLHAGNRQHSRESNASSDSFNSDITMKSPQTISTAPTSVASSPMHPPTIYKRSPTARNPPFGNNTKMLLRAATMSSRQGAAAKTGPPLKPLKPALSIKSDPGLSVNHMRFGITPVNHNSKPPSLQDSRPSSAFSFVPEDAFASTANLDLQLGQNIPSLPSSRSNSPTPFDVDRSLPRQDSGSKPSSNLRPSPSRSQTGESIVPTLSTLPPRPSTADKDKAPMILRVDTSNLPPPTVSMATHSAVDAPKPSSSTLAPPSAPVKRSKSVGEGLRRAFSRRAPNAPPPMPTEPMPPLPGSETSSPVDVSGPLGYGQSSETSMARWGAAMRAAQVASALGANGSPTASTNSGHSLNSPVQMGGGGRRQSVFMKAQPLTAEDRRGMQHAPGTLFMRTCEEMDDGEIINREHRMKPRKGGVAQKCAFCEKGPFANMWVCLDENKDPAPAQQNDGPSSPAPAQTRGKRCEFVVCRMCCNEKVQEGSAEIF</sequence>
<feature type="region of interest" description="Disordered" evidence="1">
    <location>
        <begin position="1"/>
        <end position="147"/>
    </location>
</feature>
<feature type="compositionally biased region" description="Polar residues" evidence="1">
    <location>
        <begin position="349"/>
        <end position="362"/>
    </location>
</feature>
<protein>
    <submittedName>
        <fullName evidence="2">Uncharacterized protein</fullName>
    </submittedName>
</protein>
<reference evidence="2 3" key="1">
    <citation type="journal article" date="2013" name="PLoS Genet.">
        <title>The genome and development-dependent transcriptomes of Pyronema confluens: a window into fungal evolution.</title>
        <authorList>
            <person name="Traeger S."/>
            <person name="Altegoer F."/>
            <person name="Freitag M."/>
            <person name="Gabaldon T."/>
            <person name="Kempken F."/>
            <person name="Kumar A."/>
            <person name="Marcet-Houben M."/>
            <person name="Poggeler S."/>
            <person name="Stajich J.E."/>
            <person name="Nowrousian M."/>
        </authorList>
    </citation>
    <scope>NUCLEOTIDE SEQUENCE [LARGE SCALE GENOMIC DNA]</scope>
    <source>
        <strain evidence="3">CBS 100304</strain>
        <tissue evidence="2">Vegetative mycelium</tissue>
    </source>
</reference>
<feature type="compositionally biased region" description="Basic residues" evidence="1">
    <location>
        <begin position="245"/>
        <end position="256"/>
    </location>
</feature>
<feature type="compositionally biased region" description="Low complexity" evidence="1">
    <location>
        <begin position="425"/>
        <end position="438"/>
    </location>
</feature>
<feature type="compositionally biased region" description="Low complexity" evidence="1">
    <location>
        <begin position="842"/>
        <end position="855"/>
    </location>
</feature>
<name>U4L1Q3_PYROM</name>
<dbReference type="EMBL" id="HF935280">
    <property type="protein sequence ID" value="CCX06163.1"/>
    <property type="molecule type" value="Genomic_DNA"/>
</dbReference>
<feature type="compositionally biased region" description="Low complexity" evidence="1">
    <location>
        <begin position="549"/>
        <end position="560"/>
    </location>
</feature>
<feature type="region of interest" description="Disordered" evidence="1">
    <location>
        <begin position="617"/>
        <end position="754"/>
    </location>
</feature>
<feature type="compositionally biased region" description="Polar residues" evidence="1">
    <location>
        <begin position="812"/>
        <end position="827"/>
    </location>
</feature>
<dbReference type="AlphaFoldDB" id="U4L1Q3"/>
<feature type="compositionally biased region" description="Polar residues" evidence="1">
    <location>
        <begin position="85"/>
        <end position="106"/>
    </location>
</feature>
<feature type="compositionally biased region" description="Polar residues" evidence="1">
    <location>
        <begin position="673"/>
        <end position="701"/>
    </location>
</feature>
<feature type="compositionally biased region" description="Basic and acidic residues" evidence="1">
    <location>
        <begin position="232"/>
        <end position="244"/>
    </location>
</feature>
<accession>U4L1Q3</accession>
<dbReference type="Proteomes" id="UP000018144">
    <property type="component" value="Unassembled WGS sequence"/>
</dbReference>
<feature type="compositionally biased region" description="Pro residues" evidence="1">
    <location>
        <begin position="273"/>
        <end position="284"/>
    </location>
</feature>
<feature type="region of interest" description="Disordered" evidence="1">
    <location>
        <begin position="171"/>
        <end position="307"/>
    </location>
</feature>
<feature type="region of interest" description="Disordered" evidence="1">
    <location>
        <begin position="997"/>
        <end position="1023"/>
    </location>
</feature>
<gene>
    <name evidence="2" type="ORF">PCON_05750</name>
</gene>
<evidence type="ECO:0000313" key="2">
    <source>
        <dbReference type="EMBL" id="CCX06163.1"/>
    </source>
</evidence>
<organism evidence="2 3">
    <name type="scientific">Pyronema omphalodes (strain CBS 100304)</name>
    <name type="common">Pyronema confluens</name>
    <dbReference type="NCBI Taxonomy" id="1076935"/>
    <lineage>
        <taxon>Eukaryota</taxon>
        <taxon>Fungi</taxon>
        <taxon>Dikarya</taxon>
        <taxon>Ascomycota</taxon>
        <taxon>Pezizomycotina</taxon>
        <taxon>Pezizomycetes</taxon>
        <taxon>Pezizales</taxon>
        <taxon>Pyronemataceae</taxon>
        <taxon>Pyronema</taxon>
    </lineage>
</organism>
<feature type="region of interest" description="Disordered" evidence="1">
    <location>
        <begin position="812"/>
        <end position="965"/>
    </location>
</feature>
<feature type="compositionally biased region" description="Polar residues" evidence="1">
    <location>
        <begin position="999"/>
        <end position="1015"/>
    </location>
</feature>
<evidence type="ECO:0000313" key="3">
    <source>
        <dbReference type="Proteomes" id="UP000018144"/>
    </source>
</evidence>
<keyword evidence="3" id="KW-1185">Reference proteome</keyword>
<feature type="compositionally biased region" description="Polar residues" evidence="1">
    <location>
        <begin position="178"/>
        <end position="191"/>
    </location>
</feature>
<evidence type="ECO:0000256" key="1">
    <source>
        <dbReference type="SAM" id="MobiDB-lite"/>
    </source>
</evidence>